<dbReference type="InterPro" id="IPR036871">
    <property type="entry name" value="PX_dom_sf"/>
</dbReference>
<evidence type="ECO:0000313" key="3">
    <source>
        <dbReference type="Proteomes" id="UP000054144"/>
    </source>
</evidence>
<dbReference type="EMBL" id="KN881644">
    <property type="protein sequence ID" value="KIY52262.1"/>
    <property type="molecule type" value="Genomic_DNA"/>
</dbReference>
<dbReference type="Pfam" id="PF00169">
    <property type="entry name" value="PH"/>
    <property type="match status" value="1"/>
</dbReference>
<dbReference type="SUPFAM" id="SSF50729">
    <property type="entry name" value="PH domain-like"/>
    <property type="match status" value="1"/>
</dbReference>
<protein>
    <recommendedName>
        <fullName evidence="1">PH domain-containing protein</fullName>
    </recommendedName>
</protein>
<dbReference type="SUPFAM" id="SSF64268">
    <property type="entry name" value="PX domain"/>
    <property type="match status" value="1"/>
</dbReference>
<dbReference type="CDD" id="cd06093">
    <property type="entry name" value="PX_domain"/>
    <property type="match status" value="1"/>
</dbReference>
<feature type="domain" description="PH" evidence="1">
    <location>
        <begin position="164"/>
        <end position="274"/>
    </location>
</feature>
<gene>
    <name evidence="2" type="ORF">FISHEDRAFT_56018</name>
</gene>
<sequence length="307" mass="35028">MPHYAFAVSYAHRFQWRQPFKQTSTDSFRYYSIPFDTACVPRVTSLKDISIVDCHTTIVWDGQSNPIFSIIFSIEPRNGHSGWQVRKPYTDVVATYATVSGRLRRDFLPSLPSSKGWLNLSPTKLDARRHRLQNCLQALLHFAPSDLQYPLGHWISSDIPIERPTHMSGYLTKQGRTLGFWTSRFYVLDDSGLLVYDSPGGSLLRRIRIEGSELRVQRHLRPNDEFRHAIMIAEPAPHSAHGRLRKTSTAHHILCASSESEKQAWLAALRTKPGWANLMCLAQHSSLADQVIGDYRDTDSEAFNECF</sequence>
<dbReference type="Proteomes" id="UP000054144">
    <property type="component" value="Unassembled WGS sequence"/>
</dbReference>
<dbReference type="InterPro" id="IPR001849">
    <property type="entry name" value="PH_domain"/>
</dbReference>
<evidence type="ECO:0000313" key="2">
    <source>
        <dbReference type="EMBL" id="KIY52262.1"/>
    </source>
</evidence>
<dbReference type="PROSITE" id="PS50003">
    <property type="entry name" value="PH_DOMAIN"/>
    <property type="match status" value="1"/>
</dbReference>
<evidence type="ECO:0000259" key="1">
    <source>
        <dbReference type="PROSITE" id="PS50003"/>
    </source>
</evidence>
<keyword evidence="3" id="KW-1185">Reference proteome</keyword>
<dbReference type="GO" id="GO:0035091">
    <property type="term" value="F:phosphatidylinositol binding"/>
    <property type="evidence" value="ECO:0007669"/>
    <property type="project" value="InterPro"/>
</dbReference>
<reference evidence="2 3" key="1">
    <citation type="journal article" date="2015" name="Fungal Genet. Biol.">
        <title>Evolution of novel wood decay mechanisms in Agaricales revealed by the genome sequences of Fistulina hepatica and Cylindrobasidium torrendii.</title>
        <authorList>
            <person name="Floudas D."/>
            <person name="Held B.W."/>
            <person name="Riley R."/>
            <person name="Nagy L.G."/>
            <person name="Koehler G."/>
            <person name="Ransdell A.S."/>
            <person name="Younus H."/>
            <person name="Chow J."/>
            <person name="Chiniquy J."/>
            <person name="Lipzen A."/>
            <person name="Tritt A."/>
            <person name="Sun H."/>
            <person name="Haridas S."/>
            <person name="LaButti K."/>
            <person name="Ohm R.A."/>
            <person name="Kues U."/>
            <person name="Blanchette R.A."/>
            <person name="Grigoriev I.V."/>
            <person name="Minto R.E."/>
            <person name="Hibbett D.S."/>
        </authorList>
    </citation>
    <scope>NUCLEOTIDE SEQUENCE [LARGE SCALE GENOMIC DNA]</scope>
    <source>
        <strain evidence="2 3">ATCC 64428</strain>
    </source>
</reference>
<name>A0A0D7AL37_9AGAR</name>
<proteinExistence type="predicted"/>
<dbReference type="Gene3D" id="3.30.1520.10">
    <property type="entry name" value="Phox-like domain"/>
    <property type="match status" value="1"/>
</dbReference>
<dbReference type="Gene3D" id="2.30.29.30">
    <property type="entry name" value="Pleckstrin-homology domain (PH domain)/Phosphotyrosine-binding domain (PTB)"/>
    <property type="match status" value="1"/>
</dbReference>
<dbReference type="AlphaFoldDB" id="A0A0D7AL37"/>
<accession>A0A0D7AL37</accession>
<organism evidence="2 3">
    <name type="scientific">Fistulina hepatica ATCC 64428</name>
    <dbReference type="NCBI Taxonomy" id="1128425"/>
    <lineage>
        <taxon>Eukaryota</taxon>
        <taxon>Fungi</taxon>
        <taxon>Dikarya</taxon>
        <taxon>Basidiomycota</taxon>
        <taxon>Agaricomycotina</taxon>
        <taxon>Agaricomycetes</taxon>
        <taxon>Agaricomycetidae</taxon>
        <taxon>Agaricales</taxon>
        <taxon>Fistulinaceae</taxon>
        <taxon>Fistulina</taxon>
    </lineage>
</organism>
<dbReference type="SMART" id="SM00233">
    <property type="entry name" value="PH"/>
    <property type="match status" value="1"/>
</dbReference>
<dbReference type="InterPro" id="IPR011993">
    <property type="entry name" value="PH-like_dom_sf"/>
</dbReference>